<evidence type="ECO:0000256" key="2">
    <source>
        <dbReference type="ARBA" id="ARBA00022741"/>
    </source>
</evidence>
<evidence type="ECO:0000313" key="6">
    <source>
        <dbReference type="Proteomes" id="UP001144096"/>
    </source>
</evidence>
<dbReference type="AlphaFoldDB" id="A0A9X2SN45"/>
<accession>A0A9X2SN45</accession>
<evidence type="ECO:0000256" key="1">
    <source>
        <dbReference type="ARBA" id="ARBA00005290"/>
    </source>
</evidence>
<dbReference type="Proteomes" id="UP001144096">
    <property type="component" value="Unassembled WGS sequence"/>
</dbReference>
<dbReference type="Gene3D" id="3.40.50.300">
    <property type="entry name" value="P-loop containing nucleotide triphosphate hydrolases"/>
    <property type="match status" value="1"/>
</dbReference>
<organism evidence="5 6">
    <name type="scientific">Amycolatopsis iheyensis</name>
    <dbReference type="NCBI Taxonomy" id="2945988"/>
    <lineage>
        <taxon>Bacteria</taxon>
        <taxon>Bacillati</taxon>
        <taxon>Actinomycetota</taxon>
        <taxon>Actinomycetes</taxon>
        <taxon>Pseudonocardiales</taxon>
        <taxon>Pseudonocardiaceae</taxon>
        <taxon>Amycolatopsis</taxon>
    </lineage>
</organism>
<dbReference type="GO" id="GO:0005525">
    <property type="term" value="F:GTP binding"/>
    <property type="evidence" value="ECO:0007669"/>
    <property type="project" value="UniProtKB-KW"/>
</dbReference>
<dbReference type="PANTHER" id="PTHR42708">
    <property type="entry name" value="ATP/GTP-BINDING PROTEIN-RELATED"/>
    <property type="match status" value="1"/>
</dbReference>
<keyword evidence="3" id="KW-0378">Hydrolase</keyword>
<gene>
    <name evidence="5" type="ORF">M8542_36440</name>
</gene>
<dbReference type="InterPro" id="IPR004130">
    <property type="entry name" value="Gpn"/>
</dbReference>
<dbReference type="CDD" id="cd00882">
    <property type="entry name" value="Ras_like_GTPase"/>
    <property type="match status" value="1"/>
</dbReference>
<dbReference type="InterPro" id="IPR052705">
    <property type="entry name" value="Gliding_Motility_GTPase"/>
</dbReference>
<dbReference type="RefSeq" id="WP_257924963.1">
    <property type="nucleotide sequence ID" value="NZ_JAMXQV010000024.1"/>
</dbReference>
<name>A0A9X2SN45_9PSEU</name>
<evidence type="ECO:0000256" key="4">
    <source>
        <dbReference type="ARBA" id="ARBA00023134"/>
    </source>
</evidence>
<evidence type="ECO:0000256" key="3">
    <source>
        <dbReference type="ARBA" id="ARBA00022801"/>
    </source>
</evidence>
<dbReference type="Pfam" id="PF03029">
    <property type="entry name" value="ATP_bind_1"/>
    <property type="match status" value="1"/>
</dbReference>
<reference evidence="5" key="1">
    <citation type="submission" date="2022-06" db="EMBL/GenBank/DDBJ databases">
        <title>Amycolatopsis iheyaensis sp. nov., a new species of the genus Amycolatopsis isolated from soil in Iheya island, Japan.</title>
        <authorList>
            <person name="Ngamcharungchit C."/>
            <person name="Kanto H."/>
            <person name="Take A."/>
            <person name="Intra B."/>
            <person name="Matsumoto A."/>
            <person name="Panbangred W."/>
            <person name="Inahashi Y."/>
        </authorList>
    </citation>
    <scope>NUCLEOTIDE SEQUENCE</scope>
    <source>
        <strain evidence="5">OK19-0408</strain>
    </source>
</reference>
<sequence>MVVGAYGVGKTTLIETVSETRPLHTEEPITDASAGIDSLHGVPDKVTTTVALDFGRITLDTTVLFLFGTPGQQRFWSVWEDLAEGAIGALVLIDLRRIEDSFAVLDQLDTSRSRLPYIIAVNRFPGTRDYADDEVRQALALPEAVVVRCDARDHRSSVDALIALVTHAMTCHDSAEARL</sequence>
<comment type="caution">
    <text evidence="5">The sequence shown here is derived from an EMBL/GenBank/DDBJ whole genome shotgun (WGS) entry which is preliminary data.</text>
</comment>
<keyword evidence="6" id="KW-1185">Reference proteome</keyword>
<dbReference type="InterPro" id="IPR027417">
    <property type="entry name" value="P-loop_NTPase"/>
</dbReference>
<dbReference type="GO" id="GO:0016787">
    <property type="term" value="F:hydrolase activity"/>
    <property type="evidence" value="ECO:0007669"/>
    <property type="project" value="UniProtKB-KW"/>
</dbReference>
<protein>
    <submittedName>
        <fullName evidence="5">ATP/GTP-binding protein</fullName>
    </submittedName>
</protein>
<proteinExistence type="inferred from homology"/>
<keyword evidence="2" id="KW-0547">Nucleotide-binding</keyword>
<dbReference type="SUPFAM" id="SSF52540">
    <property type="entry name" value="P-loop containing nucleoside triphosphate hydrolases"/>
    <property type="match status" value="1"/>
</dbReference>
<comment type="similarity">
    <text evidence="1">Belongs to the GPN-loop GTPase family.</text>
</comment>
<dbReference type="PANTHER" id="PTHR42708:SF1">
    <property type="entry name" value="GLIDING MOTILITY PROTEIN MGLA"/>
    <property type="match status" value="1"/>
</dbReference>
<keyword evidence="4" id="KW-0342">GTP-binding</keyword>
<evidence type="ECO:0000313" key="5">
    <source>
        <dbReference type="EMBL" id="MCR6488334.1"/>
    </source>
</evidence>
<dbReference type="EMBL" id="JAMXQV010000024">
    <property type="protein sequence ID" value="MCR6488334.1"/>
    <property type="molecule type" value="Genomic_DNA"/>
</dbReference>